<dbReference type="InterPro" id="IPR036812">
    <property type="entry name" value="NAD(P)_OxRdtase_dom_sf"/>
</dbReference>
<dbReference type="Proteomes" id="UP000242317">
    <property type="component" value="Unassembled WGS sequence"/>
</dbReference>
<dbReference type="SUPFAM" id="SSF51430">
    <property type="entry name" value="NAD(P)-linked oxidoreductase"/>
    <property type="match status" value="1"/>
</dbReference>
<sequence length="332" mass="37401">MIYRNLGNSGLKVPALSFGTATFAGSNDFFGKWGQTDVREAKRLLDMCFANGVNFFDTANVYSQGDAEAVLGEALKGRREQAIISSKATFKMGEGANDQGSSRFHLHNALDASLKRLQTDYIDLYLMHGFDASTPIEETLRTLESMVQSGKVRYIGCSNFAAWQLMKSLSISERLNLEKYVVYQGYYSLIGRDYEQELQPLLIDQQMGLMVWSPLGWGRLTGKIRRDQIMQQGRIQSGGDLGAPPINDELLFDVVDLLEKLAEIYQVSIAQVALNWVLQQPTVSNVIIGARNEKQLLDNLNVINWQLDEEHLQQLNDLTKQQPIYPHWVGAR</sequence>
<dbReference type="InterPro" id="IPR023210">
    <property type="entry name" value="NADP_OxRdtase_dom"/>
</dbReference>
<name>A0A1G6LEL1_9GAMM</name>
<gene>
    <name evidence="3" type="ORF">SAMN05421749_10539</name>
</gene>
<dbReference type="AlphaFoldDB" id="A0A1G6LEL1"/>
<dbReference type="GO" id="GO:0005829">
    <property type="term" value="C:cytosol"/>
    <property type="evidence" value="ECO:0007669"/>
    <property type="project" value="TreeGrafter"/>
</dbReference>
<evidence type="ECO:0000256" key="1">
    <source>
        <dbReference type="ARBA" id="ARBA00023002"/>
    </source>
</evidence>
<protein>
    <submittedName>
        <fullName evidence="3">Predicted oxidoreductase</fullName>
    </submittedName>
</protein>
<dbReference type="PANTHER" id="PTHR43364:SF18">
    <property type="entry name" value="OXIDOREDUCTASE"/>
    <property type="match status" value="1"/>
</dbReference>
<feature type="domain" description="NADP-dependent oxidoreductase" evidence="2">
    <location>
        <begin position="25"/>
        <end position="318"/>
    </location>
</feature>
<keyword evidence="4" id="KW-1185">Reference proteome</keyword>
<dbReference type="CDD" id="cd19091">
    <property type="entry name" value="AKR_PsAKR"/>
    <property type="match status" value="1"/>
</dbReference>
<dbReference type="EMBL" id="FMYK01000005">
    <property type="protein sequence ID" value="SDC41680.1"/>
    <property type="molecule type" value="Genomic_DNA"/>
</dbReference>
<evidence type="ECO:0000313" key="3">
    <source>
        <dbReference type="EMBL" id="SDC41680.1"/>
    </source>
</evidence>
<proteinExistence type="predicted"/>
<dbReference type="Pfam" id="PF00248">
    <property type="entry name" value="Aldo_ket_red"/>
    <property type="match status" value="1"/>
</dbReference>
<dbReference type="PRINTS" id="PR00069">
    <property type="entry name" value="ALDKETRDTASE"/>
</dbReference>
<dbReference type="InterPro" id="IPR050523">
    <property type="entry name" value="AKR_Detox_Biosynth"/>
</dbReference>
<accession>A0A1G6LEL1</accession>
<evidence type="ECO:0000259" key="2">
    <source>
        <dbReference type="Pfam" id="PF00248"/>
    </source>
</evidence>
<dbReference type="RefSeq" id="WP_092619706.1">
    <property type="nucleotide sequence ID" value="NZ_FMYK01000005.1"/>
</dbReference>
<organism evidence="3 4">
    <name type="scientific">Acinetobacter marinus</name>
    <dbReference type="NCBI Taxonomy" id="281375"/>
    <lineage>
        <taxon>Bacteria</taxon>
        <taxon>Pseudomonadati</taxon>
        <taxon>Pseudomonadota</taxon>
        <taxon>Gammaproteobacteria</taxon>
        <taxon>Moraxellales</taxon>
        <taxon>Moraxellaceae</taxon>
        <taxon>Acinetobacter</taxon>
    </lineage>
</organism>
<dbReference type="GO" id="GO:0016491">
    <property type="term" value="F:oxidoreductase activity"/>
    <property type="evidence" value="ECO:0007669"/>
    <property type="project" value="UniProtKB-KW"/>
</dbReference>
<dbReference type="FunFam" id="3.20.20.100:FF:000004">
    <property type="entry name" value="Oxidoreductase, aldo/keto reductase"/>
    <property type="match status" value="1"/>
</dbReference>
<keyword evidence="1" id="KW-0560">Oxidoreductase</keyword>
<dbReference type="PANTHER" id="PTHR43364">
    <property type="entry name" value="NADH-SPECIFIC METHYLGLYOXAL REDUCTASE-RELATED"/>
    <property type="match status" value="1"/>
</dbReference>
<dbReference type="Gene3D" id="3.20.20.100">
    <property type="entry name" value="NADP-dependent oxidoreductase domain"/>
    <property type="match status" value="1"/>
</dbReference>
<evidence type="ECO:0000313" key="4">
    <source>
        <dbReference type="Proteomes" id="UP000242317"/>
    </source>
</evidence>
<reference evidence="4" key="1">
    <citation type="submission" date="2016-09" db="EMBL/GenBank/DDBJ databases">
        <authorList>
            <person name="Varghese N."/>
            <person name="Submissions S."/>
        </authorList>
    </citation>
    <scope>NUCLEOTIDE SEQUENCE [LARGE SCALE GENOMIC DNA]</scope>
    <source>
        <strain evidence="4">ANC 3699</strain>
    </source>
</reference>
<dbReference type="InterPro" id="IPR020471">
    <property type="entry name" value="AKR"/>
</dbReference>
<dbReference type="OrthoDB" id="9772407at2"/>